<evidence type="ECO:0000256" key="1">
    <source>
        <dbReference type="SAM" id="MobiDB-lite"/>
    </source>
</evidence>
<gene>
    <name evidence="2" type="ORF">PUN28_008783</name>
</gene>
<evidence type="ECO:0000313" key="3">
    <source>
        <dbReference type="Proteomes" id="UP001430953"/>
    </source>
</evidence>
<organism evidence="2 3">
    <name type="scientific">Cardiocondyla obscurior</name>
    <dbReference type="NCBI Taxonomy" id="286306"/>
    <lineage>
        <taxon>Eukaryota</taxon>
        <taxon>Metazoa</taxon>
        <taxon>Ecdysozoa</taxon>
        <taxon>Arthropoda</taxon>
        <taxon>Hexapoda</taxon>
        <taxon>Insecta</taxon>
        <taxon>Pterygota</taxon>
        <taxon>Neoptera</taxon>
        <taxon>Endopterygota</taxon>
        <taxon>Hymenoptera</taxon>
        <taxon>Apocrita</taxon>
        <taxon>Aculeata</taxon>
        <taxon>Formicoidea</taxon>
        <taxon>Formicidae</taxon>
        <taxon>Myrmicinae</taxon>
        <taxon>Cardiocondyla</taxon>
    </lineage>
</organism>
<evidence type="ECO:0000313" key="2">
    <source>
        <dbReference type="EMBL" id="KAL0117631.1"/>
    </source>
</evidence>
<dbReference type="Proteomes" id="UP001430953">
    <property type="component" value="Unassembled WGS sequence"/>
</dbReference>
<comment type="caution">
    <text evidence="2">The sequence shown here is derived from an EMBL/GenBank/DDBJ whole genome shotgun (WGS) entry which is preliminary data.</text>
</comment>
<feature type="compositionally biased region" description="Polar residues" evidence="1">
    <location>
        <begin position="126"/>
        <end position="135"/>
    </location>
</feature>
<reference evidence="2 3" key="1">
    <citation type="submission" date="2023-03" db="EMBL/GenBank/DDBJ databases">
        <title>High recombination rates correlate with genetic variation in Cardiocondyla obscurior ants.</title>
        <authorList>
            <person name="Errbii M."/>
        </authorList>
    </citation>
    <scope>NUCLEOTIDE SEQUENCE [LARGE SCALE GENOMIC DNA]</scope>
    <source>
        <strain evidence="2">Alpha-2009</strain>
        <tissue evidence="2">Whole body</tissue>
    </source>
</reference>
<name>A0AAW2FUH8_9HYME</name>
<sequence>MPPVNGDYQNLDLSKAPFGLRNQRNLGWQQGDPKGAVRLESSNLRTLKKSRARRNRQIRNLRGLIRSFFIQYLFAAAPGEIRTDPPRRRGERSWSPQPPAPPTSPAPEEVPLNVEEPREFPPSPDTPKNSVNATESEPDLEQFRPTTPSYSPDISIHSPGAAPRACSSPIPSPIPHPGEPEEVDSIADDDTVFWQESDGPEPSPSPAPSVEFLGGQEEPRAIIDPLLELLRRTCSPWTDPVPERAFTIGPDSFDPEEIRREASRASPDQNVLIFYPGVEHPFLAPIRLIDRVFPRSSARISEIIEIDLD</sequence>
<proteinExistence type="predicted"/>
<accession>A0AAW2FUH8</accession>
<dbReference type="EMBL" id="JADYXP020000008">
    <property type="protein sequence ID" value="KAL0117631.1"/>
    <property type="molecule type" value="Genomic_DNA"/>
</dbReference>
<feature type="region of interest" description="Disordered" evidence="1">
    <location>
        <begin position="81"/>
        <end position="184"/>
    </location>
</feature>
<dbReference type="AlphaFoldDB" id="A0AAW2FUH8"/>
<protein>
    <submittedName>
        <fullName evidence="2">Uncharacterized protein</fullName>
    </submittedName>
</protein>
<feature type="compositionally biased region" description="Pro residues" evidence="1">
    <location>
        <begin position="96"/>
        <end position="105"/>
    </location>
</feature>
<feature type="compositionally biased region" description="Basic and acidic residues" evidence="1">
    <location>
        <begin position="81"/>
        <end position="92"/>
    </location>
</feature>
<keyword evidence="3" id="KW-1185">Reference proteome</keyword>
<feature type="region of interest" description="Disordered" evidence="1">
    <location>
        <begin position="193"/>
        <end position="212"/>
    </location>
</feature>